<evidence type="ECO:0000313" key="2">
    <source>
        <dbReference type="Proteomes" id="UP000036449"/>
    </source>
</evidence>
<gene>
    <name evidence="1" type="ORF">VQ03_28185</name>
</gene>
<dbReference type="RefSeq" id="WP_048454221.1">
    <property type="nucleotide sequence ID" value="NZ_LABZ01000265.1"/>
</dbReference>
<organism evidence="1 2">
    <name type="scientific">Methylobacterium tarhaniae</name>
    <dbReference type="NCBI Taxonomy" id="1187852"/>
    <lineage>
        <taxon>Bacteria</taxon>
        <taxon>Pseudomonadati</taxon>
        <taxon>Pseudomonadota</taxon>
        <taxon>Alphaproteobacteria</taxon>
        <taxon>Hyphomicrobiales</taxon>
        <taxon>Methylobacteriaceae</taxon>
        <taxon>Methylobacterium</taxon>
    </lineage>
</organism>
<protein>
    <submittedName>
        <fullName evidence="1">Uncharacterized protein</fullName>
    </submittedName>
</protein>
<evidence type="ECO:0000313" key="1">
    <source>
        <dbReference type="EMBL" id="KMO30748.1"/>
    </source>
</evidence>
<dbReference type="Proteomes" id="UP000036449">
    <property type="component" value="Unassembled WGS sequence"/>
</dbReference>
<dbReference type="OrthoDB" id="7996556at2"/>
<dbReference type="PATRIC" id="fig|1187852.3.peg.3894"/>
<accession>A0A0J6SBM4</accession>
<keyword evidence="2" id="KW-1185">Reference proteome</keyword>
<name>A0A0J6SBM4_9HYPH</name>
<dbReference type="EMBL" id="LABZ01000265">
    <property type="protein sequence ID" value="KMO30748.1"/>
    <property type="molecule type" value="Genomic_DNA"/>
</dbReference>
<dbReference type="AlphaFoldDB" id="A0A0J6SBM4"/>
<comment type="caution">
    <text evidence="1">The sequence shown here is derived from an EMBL/GenBank/DDBJ whole genome shotgun (WGS) entry which is preliminary data.</text>
</comment>
<reference evidence="1 2" key="1">
    <citation type="submission" date="2015-03" db="EMBL/GenBank/DDBJ databases">
        <title>Genome sequencing of Methylobacterium tarhaniae DSM 25844.</title>
        <authorList>
            <person name="Chaudhry V."/>
            <person name="Patil P.B."/>
        </authorList>
    </citation>
    <scope>NUCLEOTIDE SEQUENCE [LARGE SCALE GENOMIC DNA]</scope>
    <source>
        <strain evidence="1 2">DSM 25844</strain>
    </source>
</reference>
<sequence>MDWAAAAYRARRQIGARKRTFPEDRSLALIDVFAERGTMTAAELRQHGPADVVATILGHVTTAVHGKGHVPTRNGWYRRDETGTAYVIDAGFAVAWKGARACEGPPIAGAHR</sequence>
<proteinExistence type="predicted"/>